<keyword evidence="2" id="KW-1185">Reference proteome</keyword>
<proteinExistence type="predicted"/>
<dbReference type="OrthoDB" id="467121at2"/>
<evidence type="ECO:0008006" key="3">
    <source>
        <dbReference type="Google" id="ProtNLM"/>
    </source>
</evidence>
<dbReference type="InterPro" id="IPR014951">
    <property type="entry name" value="DUF1822"/>
</dbReference>
<dbReference type="HOGENOM" id="CLU_620675_0_0_3"/>
<dbReference type="Proteomes" id="UP000003959">
    <property type="component" value="Unassembled WGS sequence"/>
</dbReference>
<name>F4XT66_9CYAN</name>
<organism evidence="1 2">
    <name type="scientific">Moorena producens 3L</name>
    <dbReference type="NCBI Taxonomy" id="489825"/>
    <lineage>
        <taxon>Bacteria</taxon>
        <taxon>Bacillati</taxon>
        <taxon>Cyanobacteriota</taxon>
        <taxon>Cyanophyceae</taxon>
        <taxon>Coleofasciculales</taxon>
        <taxon>Coleofasciculaceae</taxon>
        <taxon>Moorena</taxon>
    </lineage>
</organism>
<evidence type="ECO:0000313" key="1">
    <source>
        <dbReference type="EMBL" id="EGJ32241.1"/>
    </source>
</evidence>
<evidence type="ECO:0000313" key="2">
    <source>
        <dbReference type="Proteomes" id="UP000003959"/>
    </source>
</evidence>
<accession>F4XT66</accession>
<dbReference type="AlphaFoldDB" id="F4XT66"/>
<reference evidence="2" key="1">
    <citation type="journal article" date="2011" name="Proc. Natl. Acad. Sci. U.S.A.">
        <title>Genomic insights into the physiology and ecology of the marine filamentous cyanobacterium Lyngbya majuscula.</title>
        <authorList>
            <person name="Jones A.C."/>
            <person name="Monroe E.A."/>
            <person name="Podell S."/>
            <person name="Hess W.R."/>
            <person name="Klages S."/>
            <person name="Esquenazi E."/>
            <person name="Niessen S."/>
            <person name="Hoover H."/>
            <person name="Rothmann M."/>
            <person name="Lasken R.S."/>
            <person name="Yates J.R.III."/>
            <person name="Reinhardt R."/>
            <person name="Kube M."/>
            <person name="Burkart M.D."/>
            <person name="Allen E.E."/>
            <person name="Dorrestein P.C."/>
            <person name="Gerwick W.H."/>
            <person name="Gerwick L."/>
        </authorList>
    </citation>
    <scope>NUCLEOTIDE SEQUENCE [LARGE SCALE GENOMIC DNA]</scope>
    <source>
        <strain evidence="2">3L</strain>
    </source>
</reference>
<dbReference type="Pfam" id="PF08852">
    <property type="entry name" value="DUF1822"/>
    <property type="match status" value="1"/>
</dbReference>
<sequence>MLNTSTELISFPALTETLTLELEQQQKALDIANQMAEKSGILAIYLQELALLVFEDWLEKREPSLRVERAANGLGYSELSQAIAKAINAVCNLRVGDFKICLIPSLGFSDPLVNLPQGIVTIPQFTAHFYVVIAIDDDLGIAGIKGVNRYDQLVKDISNLAVGSDHNYELPLSRFTMSGDDLLLDLQCLSPEEIPLPEIPQREPNYVRDVIEILNQRAINVGQWLYNQIDDLAQELSWQLLPAPSPALRFRPTPAQELAEIITIIDIEIPAAAVRSYRDFQLAGIPLRLYAVTWQLPQSEPEGDWTIVLILGASPGNTPPSGIKLRITDFTMVLDQQEFTTDDDYLFTQFVGANHEKFLATITTAEETVQTSMLFEFKGSRE</sequence>
<protein>
    <recommendedName>
        <fullName evidence="3">DUF1822 family protein</fullName>
    </recommendedName>
</protein>
<gene>
    <name evidence="1" type="ORF">LYNGBM3L_27770</name>
</gene>
<dbReference type="eggNOG" id="ENOG502Z7HT">
    <property type="taxonomic scope" value="Bacteria"/>
</dbReference>
<dbReference type="EMBL" id="GL890927">
    <property type="protein sequence ID" value="EGJ32241.1"/>
    <property type="molecule type" value="Genomic_DNA"/>
</dbReference>